<proteinExistence type="predicted"/>
<dbReference type="InterPro" id="IPR051704">
    <property type="entry name" value="FAD_aromatic-hydroxylase"/>
</dbReference>
<evidence type="ECO:0000313" key="5">
    <source>
        <dbReference type="EMBL" id="KEY73656.1"/>
    </source>
</evidence>
<dbReference type="Gene3D" id="3.30.9.10">
    <property type="entry name" value="D-Amino Acid Oxidase, subunit A, domain 2"/>
    <property type="match status" value="1"/>
</dbReference>
<dbReference type="EMBL" id="KL647778">
    <property type="protein sequence ID" value="KEY73656.1"/>
    <property type="molecule type" value="Genomic_DNA"/>
</dbReference>
<keyword evidence="6" id="KW-1185">Reference proteome</keyword>
<feature type="domain" description="FAD-binding" evidence="4">
    <location>
        <begin position="7"/>
        <end position="354"/>
    </location>
</feature>
<dbReference type="InterPro" id="IPR002938">
    <property type="entry name" value="FAD-bd"/>
</dbReference>
<dbReference type="Pfam" id="PF01494">
    <property type="entry name" value="FAD_binding_3"/>
    <property type="match status" value="1"/>
</dbReference>
<evidence type="ECO:0000256" key="3">
    <source>
        <dbReference type="ARBA" id="ARBA00023002"/>
    </source>
</evidence>
<dbReference type="PANTHER" id="PTHR46865:SF2">
    <property type="entry name" value="MONOOXYGENASE"/>
    <property type="match status" value="1"/>
</dbReference>
<organism evidence="5 6">
    <name type="scientific">Stachybotrys chartarum (strain CBS 109288 / IBT 7711)</name>
    <name type="common">Toxic black mold</name>
    <name type="synonym">Stilbospora chartarum</name>
    <dbReference type="NCBI Taxonomy" id="1280523"/>
    <lineage>
        <taxon>Eukaryota</taxon>
        <taxon>Fungi</taxon>
        <taxon>Dikarya</taxon>
        <taxon>Ascomycota</taxon>
        <taxon>Pezizomycotina</taxon>
        <taxon>Sordariomycetes</taxon>
        <taxon>Hypocreomycetidae</taxon>
        <taxon>Hypocreales</taxon>
        <taxon>Stachybotryaceae</taxon>
        <taxon>Stachybotrys</taxon>
    </lineage>
</organism>
<dbReference type="InterPro" id="IPR036188">
    <property type="entry name" value="FAD/NAD-bd_sf"/>
</dbReference>
<dbReference type="SUPFAM" id="SSF51905">
    <property type="entry name" value="FAD/NAD(P)-binding domain"/>
    <property type="match status" value="1"/>
</dbReference>
<dbReference type="HOGENOM" id="CLU_009665_1_0_1"/>
<accession>A0A084B7X7</accession>
<evidence type="ECO:0000256" key="2">
    <source>
        <dbReference type="ARBA" id="ARBA00022827"/>
    </source>
</evidence>
<keyword evidence="3" id="KW-0560">Oxidoreductase</keyword>
<dbReference type="GO" id="GO:0016491">
    <property type="term" value="F:oxidoreductase activity"/>
    <property type="evidence" value="ECO:0007669"/>
    <property type="project" value="UniProtKB-KW"/>
</dbReference>
<gene>
    <name evidence="5" type="ORF">S7711_07703</name>
</gene>
<evidence type="ECO:0000256" key="1">
    <source>
        <dbReference type="ARBA" id="ARBA00022630"/>
    </source>
</evidence>
<dbReference type="GO" id="GO:0071949">
    <property type="term" value="F:FAD binding"/>
    <property type="evidence" value="ECO:0007669"/>
    <property type="project" value="InterPro"/>
</dbReference>
<dbReference type="AlphaFoldDB" id="A0A084B7X7"/>
<protein>
    <recommendedName>
        <fullName evidence="4">FAD-binding domain-containing protein</fullName>
    </recommendedName>
</protein>
<dbReference type="PANTHER" id="PTHR46865">
    <property type="entry name" value="OXIDOREDUCTASE-RELATED"/>
    <property type="match status" value="1"/>
</dbReference>
<dbReference type="PRINTS" id="PR00420">
    <property type="entry name" value="RNGMNOXGNASE"/>
</dbReference>
<reference evidence="5 6" key="1">
    <citation type="journal article" date="2014" name="BMC Genomics">
        <title>Comparative genome sequencing reveals chemotype-specific gene clusters in the toxigenic black mold Stachybotrys.</title>
        <authorList>
            <person name="Semeiks J."/>
            <person name="Borek D."/>
            <person name="Otwinowski Z."/>
            <person name="Grishin N.V."/>
        </authorList>
    </citation>
    <scope>NUCLEOTIDE SEQUENCE [LARGE SCALE GENOMIC DNA]</scope>
    <source>
        <strain evidence="6">CBS 109288 / IBT 7711</strain>
    </source>
</reference>
<keyword evidence="1" id="KW-0285">Flavoprotein</keyword>
<keyword evidence="2" id="KW-0274">FAD</keyword>
<evidence type="ECO:0000259" key="4">
    <source>
        <dbReference type="Pfam" id="PF01494"/>
    </source>
</evidence>
<evidence type="ECO:0000313" key="6">
    <source>
        <dbReference type="Proteomes" id="UP000028045"/>
    </source>
</evidence>
<dbReference type="OrthoDB" id="655030at2759"/>
<dbReference type="Gene3D" id="3.50.50.60">
    <property type="entry name" value="FAD/NAD(P)-binding domain"/>
    <property type="match status" value="1"/>
</dbReference>
<dbReference type="Proteomes" id="UP000028045">
    <property type="component" value="Unassembled WGS sequence"/>
</dbReference>
<name>A0A084B7X7_STACB</name>
<sequence>MSQTQKRVLIVGGGVAGPVLAYWLGKNNYSVVVLERSKEQTELGQVIDIEGPSQEIVSRMGLLDAIRDASTHEEGITIVDEHGRGIATLPAGQAGGATKEIEIMRPRLHRLLLGAVKGLGNVEYRFGHTVAGLEKLDGYVRVEVLDIAMGATKKEDYEIVVACDGFRSRTRDLILPDSKSQACIKSLEVFFAFFEVPTEPQDRPYSRLYNQPGRRIAAIKPIDDTISSAYIGVAKFDQELHDVRESRDVQKQKEAMARRFRGTGWETDRLVDAMFKTENFYFEEISQIKVDTWSDGRCVLLGDTAWCPSPLTGQGTNTAILGAYVLADSIIKNGNDVEKAFREYESDMRPYVNKIQPIPLRGYAPKLVNPDSAWGIWVQRSLFWCISNSGLSKYLPDNVVKYEKLPDLY</sequence>